<sequence>MNENPPKASFLKKIKPELLMAFLAVLISFLTLFVYLYQSSLMKTQQMMSVWPHVTFGPTWDSDYLALNLINKGVGPALVKQMHVEINNQKIEGIQNLMDYVPDSLRSEFNYSSLFPGQVIMVGENIQLFQTSNPKTIGYFLKLLRDGKIRIEVCYCSIYQDCWVSSGISVMESDCDSVL</sequence>
<dbReference type="Proteomes" id="UP001338309">
    <property type="component" value="Unassembled WGS sequence"/>
</dbReference>
<evidence type="ECO:0000256" key="1">
    <source>
        <dbReference type="SAM" id="Phobius"/>
    </source>
</evidence>
<proteinExistence type="predicted"/>
<reference evidence="2 3" key="1">
    <citation type="submission" date="2023-08" db="EMBL/GenBank/DDBJ databases">
        <title>Draft genome sequence of Algoriphagus confluentis.</title>
        <authorList>
            <person name="Takatani N."/>
            <person name="Hosokawa M."/>
            <person name="Sawabe T."/>
        </authorList>
    </citation>
    <scope>NUCLEOTIDE SEQUENCE [LARGE SCALE GENOMIC DNA]</scope>
    <source>
        <strain evidence="2 3">NBRC 111222</strain>
    </source>
</reference>
<organism evidence="2 3">
    <name type="scientific">Algoriphagus confluentis</name>
    <dbReference type="NCBI Taxonomy" id="1697556"/>
    <lineage>
        <taxon>Bacteria</taxon>
        <taxon>Pseudomonadati</taxon>
        <taxon>Bacteroidota</taxon>
        <taxon>Cytophagia</taxon>
        <taxon>Cytophagales</taxon>
        <taxon>Cyclobacteriaceae</taxon>
        <taxon>Algoriphagus</taxon>
    </lineage>
</organism>
<keyword evidence="1" id="KW-1133">Transmembrane helix</keyword>
<feature type="transmembrane region" description="Helical" evidence="1">
    <location>
        <begin position="18"/>
        <end position="37"/>
    </location>
</feature>
<keyword evidence="1" id="KW-0812">Transmembrane</keyword>
<comment type="caution">
    <text evidence="2">The sequence shown here is derived from an EMBL/GenBank/DDBJ whole genome shotgun (WGS) entry which is preliminary data.</text>
</comment>
<keyword evidence="1" id="KW-0472">Membrane</keyword>
<dbReference type="EMBL" id="BTPD01000007">
    <property type="protein sequence ID" value="GMQ29751.1"/>
    <property type="molecule type" value="Genomic_DNA"/>
</dbReference>
<accession>A0ABQ6PP56</accession>
<gene>
    <name evidence="2" type="ORF">Aconfl_23940</name>
</gene>
<keyword evidence="3" id="KW-1185">Reference proteome</keyword>
<dbReference type="RefSeq" id="WP_338224471.1">
    <property type="nucleotide sequence ID" value="NZ_BTPD01000007.1"/>
</dbReference>
<evidence type="ECO:0000313" key="3">
    <source>
        <dbReference type="Proteomes" id="UP001338309"/>
    </source>
</evidence>
<evidence type="ECO:0000313" key="2">
    <source>
        <dbReference type="EMBL" id="GMQ29751.1"/>
    </source>
</evidence>
<protein>
    <submittedName>
        <fullName evidence="2">Uncharacterized protein</fullName>
    </submittedName>
</protein>
<name>A0ABQ6PP56_9BACT</name>